<dbReference type="InterPro" id="IPR035398">
    <property type="entry name" value="Bac_rhamnosid_C"/>
</dbReference>
<dbReference type="PANTHER" id="PTHR33307">
    <property type="entry name" value="ALPHA-RHAMNOSIDASE (EUROFUNG)"/>
    <property type="match status" value="1"/>
</dbReference>
<gene>
    <name evidence="6" type="ORF">GCM10011511_30580</name>
</gene>
<evidence type="ECO:0000259" key="4">
    <source>
        <dbReference type="Pfam" id="PF17389"/>
    </source>
</evidence>
<dbReference type="InterPro" id="IPR016007">
    <property type="entry name" value="Alpha_rhamnosid"/>
</dbReference>
<keyword evidence="7" id="KW-1185">Reference proteome</keyword>
<evidence type="ECO:0000256" key="2">
    <source>
        <dbReference type="ARBA" id="ARBA00012652"/>
    </source>
</evidence>
<dbReference type="Pfam" id="PF17389">
    <property type="entry name" value="Bac_rhamnosid6H"/>
    <property type="match status" value="1"/>
</dbReference>
<feature type="domain" description="Alpha-L-rhamnosidase six-hairpin glycosidase" evidence="4">
    <location>
        <begin position="185"/>
        <end position="529"/>
    </location>
</feature>
<evidence type="ECO:0000313" key="7">
    <source>
        <dbReference type="Proteomes" id="UP000607559"/>
    </source>
</evidence>
<comment type="caution">
    <text evidence="6">The sequence shown here is derived from an EMBL/GenBank/DDBJ whole genome shotgun (WGS) entry which is preliminary data.</text>
</comment>
<dbReference type="Proteomes" id="UP000607559">
    <property type="component" value="Unassembled WGS sequence"/>
</dbReference>
<dbReference type="PANTHER" id="PTHR33307:SF6">
    <property type="entry name" value="ALPHA-RHAMNOSIDASE (EUROFUNG)-RELATED"/>
    <property type="match status" value="1"/>
</dbReference>
<reference evidence="6" key="1">
    <citation type="journal article" date="2014" name="Int. J. Syst. Evol. Microbiol.">
        <title>Complete genome sequence of Corynebacterium casei LMG S-19264T (=DSM 44701T), isolated from a smear-ripened cheese.</title>
        <authorList>
            <consortium name="US DOE Joint Genome Institute (JGI-PGF)"/>
            <person name="Walter F."/>
            <person name="Albersmeier A."/>
            <person name="Kalinowski J."/>
            <person name="Ruckert C."/>
        </authorList>
    </citation>
    <scope>NUCLEOTIDE SEQUENCE</scope>
    <source>
        <strain evidence="6">CGMCC 1.15448</strain>
    </source>
</reference>
<dbReference type="InterPro" id="IPR035396">
    <property type="entry name" value="Bac_rhamnosid6H"/>
</dbReference>
<sequence length="640" mass="71807">MQPSTIYYWKVRTWGSGGKASRYSAIQAFCTGKQLEDFSLPSFVLVKTLQQPEKTDRLDACNVLYDFGKDGFSQPRLSVNSRNASDTLVIHLGEALTPDGHVNRAPPGSVRYRVISIPLQQGQHSYEPAIQPDKRNTAKSAVLMPADIGEVLPFRYAEVASVSGRYTIDSVSRYLVASDFDDGSTTFTSSDTGLNKIWNLCKYTIKATSFSGYYVDGDRERIPYEADALITQLSHYASDAGFLMAERTLDYLIYHPTWPTEWSLQNILIAWNDYLYSGDLRLVRKLYPQLKHKLLGSLARPDGLISTLTGKQTPEFLKSIHFTPFYSSTQLKDIVDWPPPNFNGPRSGMGETDGFVFTDYNAVVNAWYYAGLEVMGKLAMALGNLPNANYYSHEAVRVRSAFQRTFFDARTNLVLDGEGAGHSSLHANFFALVFGLVPKEKMAPVLSFIHSRGMACSVYGAQFLLDGLARVNDSDYALKLLTSTEKRSWFNMIREGASMTMEAWGQQYKPNQDWCHAWGTAPANYIVRHFAGIEPLTPGFGEVQIKPHPGLVEHATLKYRTIRGDVEEWFENKRDSFCLQLILPGNTVGRVYLPFGSEKTIIKMDGHVVKADCKEGYCQLRGVSAGRHYFEVYKAPAYGR</sequence>
<organism evidence="6 7">
    <name type="scientific">Puia dinghuensis</name>
    <dbReference type="NCBI Taxonomy" id="1792502"/>
    <lineage>
        <taxon>Bacteria</taxon>
        <taxon>Pseudomonadati</taxon>
        <taxon>Bacteroidota</taxon>
        <taxon>Chitinophagia</taxon>
        <taxon>Chitinophagales</taxon>
        <taxon>Chitinophagaceae</taxon>
        <taxon>Puia</taxon>
    </lineage>
</organism>
<reference evidence="6" key="2">
    <citation type="submission" date="2020-09" db="EMBL/GenBank/DDBJ databases">
        <authorList>
            <person name="Sun Q."/>
            <person name="Zhou Y."/>
        </authorList>
    </citation>
    <scope>NUCLEOTIDE SEQUENCE</scope>
    <source>
        <strain evidence="6">CGMCC 1.15448</strain>
    </source>
</reference>
<dbReference type="Gene3D" id="2.60.420.10">
    <property type="entry name" value="Maltose phosphorylase, domain 3"/>
    <property type="match status" value="1"/>
</dbReference>
<dbReference type="Pfam" id="PF17390">
    <property type="entry name" value="Bac_rhamnosid_C"/>
    <property type="match status" value="1"/>
</dbReference>
<evidence type="ECO:0000313" key="6">
    <source>
        <dbReference type="EMBL" id="GGB05129.1"/>
    </source>
</evidence>
<dbReference type="EMBL" id="BMJC01000003">
    <property type="protein sequence ID" value="GGB05129.1"/>
    <property type="molecule type" value="Genomic_DNA"/>
</dbReference>
<dbReference type="Gene3D" id="2.60.120.260">
    <property type="entry name" value="Galactose-binding domain-like"/>
    <property type="match status" value="1"/>
</dbReference>
<dbReference type="Gene3D" id="1.50.10.10">
    <property type="match status" value="1"/>
</dbReference>
<dbReference type="SUPFAM" id="SSF48208">
    <property type="entry name" value="Six-hairpin glycosidases"/>
    <property type="match status" value="1"/>
</dbReference>
<feature type="domain" description="Alpha-L-rhamnosidase C-terminal" evidence="5">
    <location>
        <begin position="532"/>
        <end position="600"/>
    </location>
</feature>
<dbReference type="InterPro" id="IPR012341">
    <property type="entry name" value="6hp_glycosidase-like_sf"/>
</dbReference>
<evidence type="ECO:0000259" key="5">
    <source>
        <dbReference type="Pfam" id="PF17390"/>
    </source>
</evidence>
<evidence type="ECO:0000256" key="3">
    <source>
        <dbReference type="ARBA" id="ARBA00022801"/>
    </source>
</evidence>
<dbReference type="GO" id="GO:0005975">
    <property type="term" value="P:carbohydrate metabolic process"/>
    <property type="evidence" value="ECO:0007669"/>
    <property type="project" value="InterPro"/>
</dbReference>
<protein>
    <recommendedName>
        <fullName evidence="2">alpha-L-rhamnosidase</fullName>
        <ecNumber evidence="2">3.2.1.40</ecNumber>
    </recommendedName>
</protein>
<proteinExistence type="predicted"/>
<evidence type="ECO:0000256" key="1">
    <source>
        <dbReference type="ARBA" id="ARBA00001445"/>
    </source>
</evidence>
<keyword evidence="3" id="KW-0378">Hydrolase</keyword>
<dbReference type="GO" id="GO:0030596">
    <property type="term" value="F:alpha-L-rhamnosidase activity"/>
    <property type="evidence" value="ECO:0007669"/>
    <property type="project" value="UniProtKB-EC"/>
</dbReference>
<name>A0A8J2UE43_9BACT</name>
<accession>A0A8J2UE43</accession>
<comment type="catalytic activity">
    <reaction evidence="1">
        <text>Hydrolysis of terminal non-reducing alpha-L-rhamnose residues in alpha-L-rhamnosides.</text>
        <dbReference type="EC" id="3.2.1.40"/>
    </reaction>
</comment>
<dbReference type="AlphaFoldDB" id="A0A8J2UE43"/>
<dbReference type="EC" id="3.2.1.40" evidence="2"/>
<dbReference type="InterPro" id="IPR008928">
    <property type="entry name" value="6-hairpin_glycosidase_sf"/>
</dbReference>